<evidence type="ECO:0000313" key="2">
    <source>
        <dbReference type="Proteomes" id="UP000828251"/>
    </source>
</evidence>
<dbReference type="AlphaFoldDB" id="A0A9D3U9U7"/>
<dbReference type="EMBL" id="JAIQCV010000013">
    <property type="protein sequence ID" value="KAH1032455.1"/>
    <property type="molecule type" value="Genomic_DNA"/>
</dbReference>
<proteinExistence type="predicted"/>
<comment type="caution">
    <text evidence="1">The sequence shown here is derived from an EMBL/GenBank/DDBJ whole genome shotgun (WGS) entry which is preliminary data.</text>
</comment>
<protein>
    <submittedName>
        <fullName evidence="1">Uncharacterized protein</fullName>
    </submittedName>
</protein>
<name>A0A9D3U9U7_9ROSI</name>
<gene>
    <name evidence="1" type="ORF">J1N35_044629</name>
</gene>
<dbReference type="Proteomes" id="UP000828251">
    <property type="component" value="Unassembled WGS sequence"/>
</dbReference>
<keyword evidence="2" id="KW-1185">Reference proteome</keyword>
<reference evidence="1 2" key="1">
    <citation type="journal article" date="2021" name="Plant Biotechnol. J.">
        <title>Multi-omics assisted identification of the key and species-specific regulatory components of drought-tolerant mechanisms in Gossypium stocksii.</title>
        <authorList>
            <person name="Yu D."/>
            <person name="Ke L."/>
            <person name="Zhang D."/>
            <person name="Wu Y."/>
            <person name="Sun Y."/>
            <person name="Mei J."/>
            <person name="Sun J."/>
            <person name="Sun Y."/>
        </authorList>
    </citation>
    <scope>NUCLEOTIDE SEQUENCE [LARGE SCALE GENOMIC DNA]</scope>
    <source>
        <strain evidence="2">cv. E1</strain>
        <tissue evidence="1">Leaf</tissue>
    </source>
</reference>
<sequence>MRIRGDFVRYCHTLLLSAPMMCKASGLMERTLWCSSIRVRNSEMKEGMEDNEK</sequence>
<evidence type="ECO:0000313" key="1">
    <source>
        <dbReference type="EMBL" id="KAH1032455.1"/>
    </source>
</evidence>
<accession>A0A9D3U9U7</accession>
<feature type="non-terminal residue" evidence="1">
    <location>
        <position position="53"/>
    </location>
</feature>
<organism evidence="1 2">
    <name type="scientific">Gossypium stocksii</name>
    <dbReference type="NCBI Taxonomy" id="47602"/>
    <lineage>
        <taxon>Eukaryota</taxon>
        <taxon>Viridiplantae</taxon>
        <taxon>Streptophyta</taxon>
        <taxon>Embryophyta</taxon>
        <taxon>Tracheophyta</taxon>
        <taxon>Spermatophyta</taxon>
        <taxon>Magnoliopsida</taxon>
        <taxon>eudicotyledons</taxon>
        <taxon>Gunneridae</taxon>
        <taxon>Pentapetalae</taxon>
        <taxon>rosids</taxon>
        <taxon>malvids</taxon>
        <taxon>Malvales</taxon>
        <taxon>Malvaceae</taxon>
        <taxon>Malvoideae</taxon>
        <taxon>Gossypium</taxon>
    </lineage>
</organism>